<dbReference type="AlphaFoldDB" id="A0A286UX95"/>
<evidence type="ECO:0000313" key="3">
    <source>
        <dbReference type="Proteomes" id="UP000217199"/>
    </source>
</evidence>
<organism evidence="2 3">
    <name type="scientific">Pyrrhoderma noxium</name>
    <dbReference type="NCBI Taxonomy" id="2282107"/>
    <lineage>
        <taxon>Eukaryota</taxon>
        <taxon>Fungi</taxon>
        <taxon>Dikarya</taxon>
        <taxon>Basidiomycota</taxon>
        <taxon>Agaricomycotina</taxon>
        <taxon>Agaricomycetes</taxon>
        <taxon>Hymenochaetales</taxon>
        <taxon>Hymenochaetaceae</taxon>
        <taxon>Pyrrhoderma</taxon>
    </lineage>
</organism>
<dbReference type="EMBL" id="NBII01000001">
    <property type="protein sequence ID" value="PAV24181.1"/>
    <property type="molecule type" value="Genomic_DNA"/>
</dbReference>
<evidence type="ECO:0000313" key="2">
    <source>
        <dbReference type="EMBL" id="PAV24181.1"/>
    </source>
</evidence>
<protein>
    <submittedName>
        <fullName evidence="2">Uncharacterized protein</fullName>
    </submittedName>
</protein>
<keyword evidence="3" id="KW-1185">Reference proteome</keyword>
<dbReference type="Proteomes" id="UP000217199">
    <property type="component" value="Unassembled WGS sequence"/>
</dbReference>
<dbReference type="STRING" id="2282107.A0A286UX95"/>
<feature type="transmembrane region" description="Helical" evidence="1">
    <location>
        <begin position="93"/>
        <end position="112"/>
    </location>
</feature>
<keyword evidence="1" id="KW-1133">Transmembrane helix</keyword>
<dbReference type="PANTHER" id="PTHR13281:SF0">
    <property type="entry name" value="TRANSMEMBRANE PROTEIN 70, MITOCHONDRIAL"/>
    <property type="match status" value="1"/>
</dbReference>
<proteinExistence type="predicted"/>
<dbReference type="GO" id="GO:0031966">
    <property type="term" value="C:mitochondrial membrane"/>
    <property type="evidence" value="ECO:0007669"/>
    <property type="project" value="TreeGrafter"/>
</dbReference>
<sequence length="272" mass="30405">MLPVTLALRRNLKPCSLTTYPYLTRTFSKSCSLWALARKQPGNYFTQERRFSTSPYRKSTETAKNEQINSSETNDPALVYNGPLSRTFRSLKIFSMSSLGLAVSLTPFMFIIETSLPFVAKVVLASTAVVTSTVSTALVAWCGKPYVSTIRLLTDSSKKVDQGSAQEGFQIETFDLALRSRFTNVYDPAFITETRRPFAKWELAEQVSLGKPGDNEALSEEVVAETLDRSGKVLGQWIVSWDEKGTQGTCRAKGKIQRHFNVHEELIPPSIR</sequence>
<feature type="transmembrane region" description="Helical" evidence="1">
    <location>
        <begin position="118"/>
        <end position="141"/>
    </location>
</feature>
<gene>
    <name evidence="2" type="ORF">PNOK_0124900</name>
</gene>
<dbReference type="InterPro" id="IPR009724">
    <property type="entry name" value="TMEM70"/>
</dbReference>
<name>A0A286UX95_9AGAM</name>
<comment type="caution">
    <text evidence="2">The sequence shown here is derived from an EMBL/GenBank/DDBJ whole genome shotgun (WGS) entry which is preliminary data.</text>
</comment>
<keyword evidence="1" id="KW-0812">Transmembrane</keyword>
<evidence type="ECO:0000256" key="1">
    <source>
        <dbReference type="SAM" id="Phobius"/>
    </source>
</evidence>
<accession>A0A286UX95</accession>
<dbReference type="OrthoDB" id="5386199at2759"/>
<dbReference type="PANTHER" id="PTHR13281">
    <property type="entry name" value="TRANSMEMBRANE PROTEIN 70, MITOCHONDRIAL"/>
    <property type="match status" value="1"/>
</dbReference>
<keyword evidence="1" id="KW-0472">Membrane</keyword>
<dbReference type="InParanoid" id="A0A286UX95"/>
<dbReference type="GO" id="GO:0033615">
    <property type="term" value="P:mitochondrial proton-transporting ATP synthase complex assembly"/>
    <property type="evidence" value="ECO:0007669"/>
    <property type="project" value="TreeGrafter"/>
</dbReference>
<reference evidence="2 3" key="1">
    <citation type="journal article" date="2017" name="Mol. Ecol.">
        <title>Comparative and population genomic landscape of Phellinus noxius: A hypervariable fungus causing root rot in trees.</title>
        <authorList>
            <person name="Chung C.L."/>
            <person name="Lee T.J."/>
            <person name="Akiba M."/>
            <person name="Lee H.H."/>
            <person name="Kuo T.H."/>
            <person name="Liu D."/>
            <person name="Ke H.M."/>
            <person name="Yokoi T."/>
            <person name="Roa M.B."/>
            <person name="Lu M.J."/>
            <person name="Chang Y.Y."/>
            <person name="Ann P.J."/>
            <person name="Tsai J.N."/>
            <person name="Chen C.Y."/>
            <person name="Tzean S.S."/>
            <person name="Ota Y."/>
            <person name="Hattori T."/>
            <person name="Sahashi N."/>
            <person name="Liou R.F."/>
            <person name="Kikuchi T."/>
            <person name="Tsai I.J."/>
        </authorList>
    </citation>
    <scope>NUCLEOTIDE SEQUENCE [LARGE SCALE GENOMIC DNA]</scope>
    <source>
        <strain evidence="2 3">FFPRI411160</strain>
    </source>
</reference>